<name>A0A3P8CLJ2_9TREM</name>
<accession>A0A3P8CLJ2</accession>
<evidence type="ECO:0000313" key="2">
    <source>
        <dbReference type="Proteomes" id="UP000277204"/>
    </source>
</evidence>
<protein>
    <submittedName>
        <fullName evidence="1">Uncharacterized protein</fullName>
    </submittedName>
</protein>
<keyword evidence="2" id="KW-1185">Reference proteome</keyword>
<proteinExistence type="predicted"/>
<sequence length="59" mass="6692">MVHTPFIPAGYWSPCSPSVWNPVKAPDIRFSSSHICKQHPRHEKAVSRTSLTGYIRVVM</sequence>
<dbReference type="Proteomes" id="UP000277204">
    <property type="component" value="Unassembled WGS sequence"/>
</dbReference>
<gene>
    <name evidence="1" type="ORF">SMRZ_LOCUS15895</name>
</gene>
<dbReference type="EMBL" id="UZAI01017017">
    <property type="protein sequence ID" value="VDP19405.1"/>
    <property type="molecule type" value="Genomic_DNA"/>
</dbReference>
<organism evidence="1 2">
    <name type="scientific">Schistosoma margrebowiei</name>
    <dbReference type="NCBI Taxonomy" id="48269"/>
    <lineage>
        <taxon>Eukaryota</taxon>
        <taxon>Metazoa</taxon>
        <taxon>Spiralia</taxon>
        <taxon>Lophotrochozoa</taxon>
        <taxon>Platyhelminthes</taxon>
        <taxon>Trematoda</taxon>
        <taxon>Digenea</taxon>
        <taxon>Strigeidida</taxon>
        <taxon>Schistosomatoidea</taxon>
        <taxon>Schistosomatidae</taxon>
        <taxon>Schistosoma</taxon>
    </lineage>
</organism>
<evidence type="ECO:0000313" key="1">
    <source>
        <dbReference type="EMBL" id="VDP19405.1"/>
    </source>
</evidence>
<dbReference type="AlphaFoldDB" id="A0A3P8CLJ2"/>
<reference evidence="1 2" key="1">
    <citation type="submission" date="2018-11" db="EMBL/GenBank/DDBJ databases">
        <authorList>
            <consortium name="Pathogen Informatics"/>
        </authorList>
    </citation>
    <scope>NUCLEOTIDE SEQUENCE [LARGE SCALE GENOMIC DNA]</scope>
    <source>
        <strain evidence="1 2">Zambia</strain>
    </source>
</reference>